<evidence type="ECO:0000256" key="4">
    <source>
        <dbReference type="ARBA" id="ARBA00022490"/>
    </source>
</evidence>
<dbReference type="GO" id="GO:0043565">
    <property type="term" value="F:sequence-specific DNA binding"/>
    <property type="evidence" value="ECO:0007669"/>
    <property type="project" value="TreeGrafter"/>
</dbReference>
<comment type="caution">
    <text evidence="12">The sequence shown here is derived from an EMBL/GenBank/DDBJ whole genome shotgun (WGS) entry which is preliminary data.</text>
</comment>
<accession>A0A8T0EWZ2</accession>
<dbReference type="EMBL" id="JABXBU010002072">
    <property type="protein sequence ID" value="KAF8778559.1"/>
    <property type="molecule type" value="Genomic_DNA"/>
</dbReference>
<protein>
    <submittedName>
        <fullName evidence="12">Protein maelstrom like protein</fullName>
    </submittedName>
</protein>
<dbReference type="PANTHER" id="PTHR21358:SF4">
    <property type="entry name" value="PROTEIN MAELSTROM HOMOLOG"/>
    <property type="match status" value="1"/>
</dbReference>
<gene>
    <name evidence="12" type="ORF">HNY73_015266</name>
</gene>
<organism evidence="12 13">
    <name type="scientific">Argiope bruennichi</name>
    <name type="common">Wasp spider</name>
    <name type="synonym">Aranea bruennichi</name>
    <dbReference type="NCBI Taxonomy" id="94029"/>
    <lineage>
        <taxon>Eukaryota</taxon>
        <taxon>Metazoa</taxon>
        <taxon>Ecdysozoa</taxon>
        <taxon>Arthropoda</taxon>
        <taxon>Chelicerata</taxon>
        <taxon>Arachnida</taxon>
        <taxon>Araneae</taxon>
        <taxon>Araneomorphae</taxon>
        <taxon>Entelegynae</taxon>
        <taxon>Araneoidea</taxon>
        <taxon>Araneidae</taxon>
        <taxon>Argiope</taxon>
    </lineage>
</organism>
<comment type="similarity">
    <text evidence="3">Belongs to the maelstrom family.</text>
</comment>
<keyword evidence="8" id="KW-0539">Nucleus</keyword>
<evidence type="ECO:0000256" key="9">
    <source>
        <dbReference type="SAM" id="Coils"/>
    </source>
</evidence>
<feature type="domain" description="Maelstrom" evidence="11">
    <location>
        <begin position="99"/>
        <end position="298"/>
    </location>
</feature>
<feature type="coiled-coil region" evidence="9">
    <location>
        <begin position="44"/>
        <end position="71"/>
    </location>
</feature>
<dbReference type="InterPro" id="IPR024970">
    <property type="entry name" value="Maelstrom"/>
</dbReference>
<feature type="compositionally biased region" description="Pro residues" evidence="10">
    <location>
        <begin position="348"/>
        <end position="362"/>
    </location>
</feature>
<keyword evidence="6" id="KW-0238">DNA-binding</keyword>
<name>A0A8T0EWZ2_ARGBR</name>
<feature type="region of interest" description="Disordered" evidence="10">
    <location>
        <begin position="340"/>
        <end position="371"/>
    </location>
</feature>
<dbReference type="GO" id="GO:0030154">
    <property type="term" value="P:cell differentiation"/>
    <property type="evidence" value="ECO:0007669"/>
    <property type="project" value="UniProtKB-KW"/>
</dbReference>
<keyword evidence="9" id="KW-0175">Coiled coil</keyword>
<evidence type="ECO:0000256" key="5">
    <source>
        <dbReference type="ARBA" id="ARBA00022782"/>
    </source>
</evidence>
<sequence length="398" mass="46041">MPNSTPLWVNLSSEEKERYEELARQFKHNPGVRSGKMAGDGTLVEDNFREMEEEERRINRMKQEIKRYIYIDCVSQEQFKEFTSRKMFYFISFNILCQTETSYIPIEVGMVEYSISYGIHREMHMLIHPGPIPTGYTGQAKRFSDDLHHIDIFKGEESSERNMSKVFDAIQRFVNPSDEENPPPLFCIGEDIEKNKGCLEWLANKARDFNNFQIWNAGFLLLELRAGVDARLPSEFIANDLLTKTCFDYHSCARCNFHDEKDTPHCALAYCKRLCYLLSDAVCPVFDVVLTERHIPTRAVEEKAYVVIEEDEPGWTTIHSRRHLDKRRNYYENKEEEVSYSGAAHRLPPAPPRQPAKPPAGPRQPTSVCLAEDMSRMNLDMASAPVPGQGIGRGRRWK</sequence>
<reference evidence="12" key="2">
    <citation type="submission" date="2020-06" db="EMBL/GenBank/DDBJ databases">
        <authorList>
            <person name="Sheffer M."/>
        </authorList>
    </citation>
    <scope>NUCLEOTIDE SEQUENCE</scope>
</reference>
<dbReference type="GO" id="GO:0034587">
    <property type="term" value="P:piRNA processing"/>
    <property type="evidence" value="ECO:0007669"/>
    <property type="project" value="TreeGrafter"/>
</dbReference>
<evidence type="ECO:0000256" key="1">
    <source>
        <dbReference type="ARBA" id="ARBA00004123"/>
    </source>
</evidence>
<evidence type="ECO:0000256" key="7">
    <source>
        <dbReference type="ARBA" id="ARBA00023158"/>
    </source>
</evidence>
<dbReference type="GO" id="GO:0007283">
    <property type="term" value="P:spermatogenesis"/>
    <property type="evidence" value="ECO:0007669"/>
    <property type="project" value="TreeGrafter"/>
</dbReference>
<keyword evidence="13" id="KW-1185">Reference proteome</keyword>
<keyword evidence="7" id="KW-0943">RNA-mediated gene silencing</keyword>
<evidence type="ECO:0000256" key="2">
    <source>
        <dbReference type="ARBA" id="ARBA00004496"/>
    </source>
</evidence>
<evidence type="ECO:0000256" key="3">
    <source>
        <dbReference type="ARBA" id="ARBA00007057"/>
    </source>
</evidence>
<dbReference type="Pfam" id="PF13017">
    <property type="entry name" value="Maelstrom"/>
    <property type="match status" value="1"/>
</dbReference>
<keyword evidence="4" id="KW-0963">Cytoplasm</keyword>
<comment type="subcellular location">
    <subcellularLocation>
        <location evidence="2">Cytoplasm</location>
    </subcellularLocation>
    <subcellularLocation>
        <location evidence="1">Nucleus</location>
    </subcellularLocation>
</comment>
<evidence type="ECO:0000313" key="12">
    <source>
        <dbReference type="EMBL" id="KAF8778559.1"/>
    </source>
</evidence>
<feature type="region of interest" description="Disordered" evidence="10">
    <location>
        <begin position="379"/>
        <end position="398"/>
    </location>
</feature>
<keyword evidence="5" id="KW-0221">Differentiation</keyword>
<dbReference type="PANTHER" id="PTHR21358">
    <property type="entry name" value="PROTEIN MAELSTROM HOMOLOG"/>
    <property type="match status" value="1"/>
</dbReference>
<evidence type="ECO:0000259" key="11">
    <source>
        <dbReference type="Pfam" id="PF13017"/>
    </source>
</evidence>
<reference evidence="12" key="1">
    <citation type="journal article" date="2020" name="bioRxiv">
        <title>Chromosome-level reference genome of the European wasp spider Argiope bruennichi: a resource for studies on range expansion and evolutionary adaptation.</title>
        <authorList>
            <person name="Sheffer M.M."/>
            <person name="Hoppe A."/>
            <person name="Krehenwinkel H."/>
            <person name="Uhl G."/>
            <person name="Kuss A.W."/>
            <person name="Jensen L."/>
            <person name="Jensen C."/>
            <person name="Gillespie R.G."/>
            <person name="Hoff K.J."/>
            <person name="Prost S."/>
        </authorList>
    </citation>
    <scope>NUCLEOTIDE SEQUENCE</scope>
</reference>
<dbReference type="GO" id="GO:0045892">
    <property type="term" value="P:negative regulation of DNA-templated transcription"/>
    <property type="evidence" value="ECO:0007669"/>
    <property type="project" value="TreeGrafter"/>
</dbReference>
<dbReference type="InterPro" id="IPR039259">
    <property type="entry name" value="Protein_maelstrom"/>
</dbReference>
<dbReference type="AlphaFoldDB" id="A0A8T0EWZ2"/>
<dbReference type="GO" id="GO:0043186">
    <property type="term" value="C:P granule"/>
    <property type="evidence" value="ECO:0007669"/>
    <property type="project" value="TreeGrafter"/>
</dbReference>
<dbReference type="GO" id="GO:0060964">
    <property type="term" value="P:regulation of miRNA-mediated gene silencing"/>
    <property type="evidence" value="ECO:0007669"/>
    <property type="project" value="InterPro"/>
</dbReference>
<dbReference type="GO" id="GO:0005634">
    <property type="term" value="C:nucleus"/>
    <property type="evidence" value="ECO:0007669"/>
    <property type="project" value="UniProtKB-SubCell"/>
</dbReference>
<evidence type="ECO:0000256" key="6">
    <source>
        <dbReference type="ARBA" id="ARBA00023125"/>
    </source>
</evidence>
<evidence type="ECO:0000256" key="10">
    <source>
        <dbReference type="SAM" id="MobiDB-lite"/>
    </source>
</evidence>
<evidence type="ECO:0000313" key="13">
    <source>
        <dbReference type="Proteomes" id="UP000807504"/>
    </source>
</evidence>
<evidence type="ECO:0000256" key="8">
    <source>
        <dbReference type="ARBA" id="ARBA00023242"/>
    </source>
</evidence>
<proteinExistence type="inferred from homology"/>
<dbReference type="Proteomes" id="UP000807504">
    <property type="component" value="Unassembled WGS sequence"/>
</dbReference>
<dbReference type="GO" id="GO:0007140">
    <property type="term" value="P:male meiotic nuclear division"/>
    <property type="evidence" value="ECO:0007669"/>
    <property type="project" value="TreeGrafter"/>
</dbReference>